<reference evidence="1" key="2">
    <citation type="journal article" date="2015" name="Fish Shellfish Immunol.">
        <title>Early steps in the European eel (Anguilla anguilla)-Vibrio vulnificus interaction in the gills: Role of the RtxA13 toxin.</title>
        <authorList>
            <person name="Callol A."/>
            <person name="Pajuelo D."/>
            <person name="Ebbesson L."/>
            <person name="Teles M."/>
            <person name="MacKenzie S."/>
            <person name="Amaro C."/>
        </authorList>
    </citation>
    <scope>NUCLEOTIDE SEQUENCE</scope>
</reference>
<accession>A0A0E9T197</accession>
<protein>
    <submittedName>
        <fullName evidence="1">Uncharacterized protein</fullName>
    </submittedName>
</protein>
<sequence>MGRELCVLPPRIPTVKCKLNVWSYRWIVYLIQEKRTVESF</sequence>
<dbReference type="EMBL" id="GBXM01061236">
    <property type="protein sequence ID" value="JAH47341.1"/>
    <property type="molecule type" value="Transcribed_RNA"/>
</dbReference>
<proteinExistence type="predicted"/>
<name>A0A0E9T197_ANGAN</name>
<organism evidence="1">
    <name type="scientific">Anguilla anguilla</name>
    <name type="common">European freshwater eel</name>
    <name type="synonym">Muraena anguilla</name>
    <dbReference type="NCBI Taxonomy" id="7936"/>
    <lineage>
        <taxon>Eukaryota</taxon>
        <taxon>Metazoa</taxon>
        <taxon>Chordata</taxon>
        <taxon>Craniata</taxon>
        <taxon>Vertebrata</taxon>
        <taxon>Euteleostomi</taxon>
        <taxon>Actinopterygii</taxon>
        <taxon>Neopterygii</taxon>
        <taxon>Teleostei</taxon>
        <taxon>Anguilliformes</taxon>
        <taxon>Anguillidae</taxon>
        <taxon>Anguilla</taxon>
    </lineage>
</organism>
<reference evidence="1" key="1">
    <citation type="submission" date="2014-11" db="EMBL/GenBank/DDBJ databases">
        <authorList>
            <person name="Amaro Gonzalez C."/>
        </authorList>
    </citation>
    <scope>NUCLEOTIDE SEQUENCE</scope>
</reference>
<dbReference type="AlphaFoldDB" id="A0A0E9T197"/>
<evidence type="ECO:0000313" key="1">
    <source>
        <dbReference type="EMBL" id="JAH47341.1"/>
    </source>
</evidence>